<comment type="subcellular location">
    <subcellularLocation>
        <location evidence="1">Membrane</location>
        <topology evidence="1">Multi-pass membrane protein</topology>
    </subcellularLocation>
</comment>
<feature type="transmembrane region" description="Helical" evidence="6">
    <location>
        <begin position="208"/>
        <end position="229"/>
    </location>
</feature>
<dbReference type="PANTHER" id="PTHR33048:SF47">
    <property type="entry name" value="INTEGRAL MEMBRANE PROTEIN-RELATED"/>
    <property type="match status" value="1"/>
</dbReference>
<dbReference type="EMBL" id="MU855508">
    <property type="protein sequence ID" value="KAK3902460.1"/>
    <property type="molecule type" value="Genomic_DNA"/>
</dbReference>
<keyword evidence="4 6" id="KW-0472">Membrane</keyword>
<feature type="transmembrane region" description="Helical" evidence="6">
    <location>
        <begin position="42"/>
        <end position="63"/>
    </location>
</feature>
<keyword evidence="3 6" id="KW-1133">Transmembrane helix</keyword>
<feature type="transmembrane region" description="Helical" evidence="6">
    <location>
        <begin position="283"/>
        <end position="305"/>
    </location>
</feature>
<dbReference type="PANTHER" id="PTHR33048">
    <property type="entry name" value="PTH11-LIKE INTEGRAL MEMBRANE PROTEIN (AFU_ORTHOLOGUE AFUA_5G11245)"/>
    <property type="match status" value="1"/>
</dbReference>
<feature type="transmembrane region" description="Helical" evidence="6">
    <location>
        <begin position="154"/>
        <end position="175"/>
    </location>
</feature>
<reference evidence="8" key="2">
    <citation type="submission" date="2023-05" db="EMBL/GenBank/DDBJ databases">
        <authorList>
            <consortium name="Lawrence Berkeley National Laboratory"/>
            <person name="Steindorff A."/>
            <person name="Hensen N."/>
            <person name="Bonometti L."/>
            <person name="Westerberg I."/>
            <person name="Brannstrom I.O."/>
            <person name="Guillou S."/>
            <person name="Cros-Aarteil S."/>
            <person name="Calhoun S."/>
            <person name="Haridas S."/>
            <person name="Kuo A."/>
            <person name="Mondo S."/>
            <person name="Pangilinan J."/>
            <person name="Riley R."/>
            <person name="Labutti K."/>
            <person name="Andreopoulos B."/>
            <person name="Lipzen A."/>
            <person name="Chen C."/>
            <person name="Yanf M."/>
            <person name="Daum C."/>
            <person name="Ng V."/>
            <person name="Clum A."/>
            <person name="Ohm R."/>
            <person name="Martin F."/>
            <person name="Silar P."/>
            <person name="Natvig D."/>
            <person name="Lalanne C."/>
            <person name="Gautier V."/>
            <person name="Ament-Velasquez S.L."/>
            <person name="Kruys A."/>
            <person name="Hutchinson M.I."/>
            <person name="Powell A.J."/>
            <person name="Barry K."/>
            <person name="Miller A.N."/>
            <person name="Grigoriev I.V."/>
            <person name="Debuchy R."/>
            <person name="Gladieux P."/>
            <person name="Thoren M.H."/>
            <person name="Johannesson H."/>
        </authorList>
    </citation>
    <scope>NUCLEOTIDE SEQUENCE</scope>
    <source>
        <strain evidence="8">CBS 103.79</strain>
    </source>
</reference>
<dbReference type="Pfam" id="PF20684">
    <property type="entry name" value="Fung_rhodopsin"/>
    <property type="match status" value="1"/>
</dbReference>
<gene>
    <name evidence="8" type="ORF">C8A05DRAFT_15485</name>
</gene>
<feature type="transmembrane region" description="Helical" evidence="6">
    <location>
        <begin position="75"/>
        <end position="98"/>
    </location>
</feature>
<evidence type="ECO:0000256" key="5">
    <source>
        <dbReference type="ARBA" id="ARBA00038359"/>
    </source>
</evidence>
<evidence type="ECO:0000256" key="3">
    <source>
        <dbReference type="ARBA" id="ARBA00022989"/>
    </source>
</evidence>
<dbReference type="InterPro" id="IPR052337">
    <property type="entry name" value="SAT4-like"/>
</dbReference>
<keyword evidence="2 6" id="KW-0812">Transmembrane</keyword>
<evidence type="ECO:0000256" key="4">
    <source>
        <dbReference type="ARBA" id="ARBA00023136"/>
    </source>
</evidence>
<feature type="transmembrane region" description="Helical" evidence="6">
    <location>
        <begin position="118"/>
        <end position="142"/>
    </location>
</feature>
<dbReference type="InterPro" id="IPR049326">
    <property type="entry name" value="Rhodopsin_dom_fungi"/>
</dbReference>
<keyword evidence="9" id="KW-1185">Reference proteome</keyword>
<evidence type="ECO:0000313" key="9">
    <source>
        <dbReference type="Proteomes" id="UP001303889"/>
    </source>
</evidence>
<evidence type="ECO:0000259" key="7">
    <source>
        <dbReference type="Pfam" id="PF20684"/>
    </source>
</evidence>
<evidence type="ECO:0000256" key="2">
    <source>
        <dbReference type="ARBA" id="ARBA00022692"/>
    </source>
</evidence>
<feature type="transmembrane region" description="Helical" evidence="6">
    <location>
        <begin position="241"/>
        <end position="263"/>
    </location>
</feature>
<proteinExistence type="inferred from homology"/>
<comment type="similarity">
    <text evidence="5">Belongs to the SAT4 family.</text>
</comment>
<accession>A0AAN6ML51</accession>
<dbReference type="Proteomes" id="UP001303889">
    <property type="component" value="Unassembled WGS sequence"/>
</dbReference>
<reference evidence="8" key="1">
    <citation type="journal article" date="2023" name="Mol. Phylogenet. Evol.">
        <title>Genome-scale phylogeny and comparative genomics of the fungal order Sordariales.</title>
        <authorList>
            <person name="Hensen N."/>
            <person name="Bonometti L."/>
            <person name="Westerberg I."/>
            <person name="Brannstrom I.O."/>
            <person name="Guillou S."/>
            <person name="Cros-Aarteil S."/>
            <person name="Calhoun S."/>
            <person name="Haridas S."/>
            <person name="Kuo A."/>
            <person name="Mondo S."/>
            <person name="Pangilinan J."/>
            <person name="Riley R."/>
            <person name="LaButti K."/>
            <person name="Andreopoulos B."/>
            <person name="Lipzen A."/>
            <person name="Chen C."/>
            <person name="Yan M."/>
            <person name="Daum C."/>
            <person name="Ng V."/>
            <person name="Clum A."/>
            <person name="Steindorff A."/>
            <person name="Ohm R.A."/>
            <person name="Martin F."/>
            <person name="Silar P."/>
            <person name="Natvig D.O."/>
            <person name="Lalanne C."/>
            <person name="Gautier V."/>
            <person name="Ament-Velasquez S.L."/>
            <person name="Kruys A."/>
            <person name="Hutchinson M.I."/>
            <person name="Powell A.J."/>
            <person name="Barry K."/>
            <person name="Miller A.N."/>
            <person name="Grigoriev I.V."/>
            <person name="Debuchy R."/>
            <person name="Gladieux P."/>
            <person name="Hiltunen Thoren M."/>
            <person name="Johannesson H."/>
        </authorList>
    </citation>
    <scope>NUCLEOTIDE SEQUENCE</scope>
    <source>
        <strain evidence="8">CBS 103.79</strain>
    </source>
</reference>
<evidence type="ECO:0000313" key="8">
    <source>
        <dbReference type="EMBL" id="KAK3902460.1"/>
    </source>
</evidence>
<evidence type="ECO:0000256" key="6">
    <source>
        <dbReference type="SAM" id="Phobius"/>
    </source>
</evidence>
<name>A0AAN6ML51_9PEZI</name>
<evidence type="ECO:0000256" key="1">
    <source>
        <dbReference type="ARBA" id="ARBA00004141"/>
    </source>
</evidence>
<feature type="domain" description="Rhodopsin" evidence="7">
    <location>
        <begin position="59"/>
        <end position="309"/>
    </location>
</feature>
<organism evidence="8 9">
    <name type="scientific">Staphylotrichum tortipilum</name>
    <dbReference type="NCBI Taxonomy" id="2831512"/>
    <lineage>
        <taxon>Eukaryota</taxon>
        <taxon>Fungi</taxon>
        <taxon>Dikarya</taxon>
        <taxon>Ascomycota</taxon>
        <taxon>Pezizomycotina</taxon>
        <taxon>Sordariomycetes</taxon>
        <taxon>Sordariomycetidae</taxon>
        <taxon>Sordariales</taxon>
        <taxon>Chaetomiaceae</taxon>
        <taxon>Staphylotrichum</taxon>
    </lineage>
</organism>
<sequence>MPATLPLRSLQELQSATAPASTLLEGPGIFKSEPILNDRTTLLALLISFLVFSWVCSLLRLYTRFVILHTPGWDDFFVILTLISTTIGSIVLCILPDYGLGKPVATLTRAQLQEFLRVLYIGNLTYPLSTTFIKLALLLQYLRIFKPPSRTRVLCKWMIALVGAWGTAFTLLRWIPCYPVRAYWDLSIERPHCWGFGSRNPVAYTHVFVAQAVSTAALDLLVFVIPLPLCFRRGAPWRTRVCLVGLMVLGSLSILCATLRMVYVVQHFTARSFRFDPTWNNATMAGLACLEVDLASVCAALPVFWPVLTTTWGRIFVTTEVSVTREVGQMHPHHHVVQQQQQQQGECGGDKVLQHGVDGQGDGLRVTTSRQRLTGTDVGVEQGSLEGWEPFVGDETTGLGENETVVEADGGGEGKARWVRRLLWR</sequence>
<dbReference type="AlphaFoldDB" id="A0AAN6ML51"/>
<comment type="caution">
    <text evidence="8">The sequence shown here is derived from an EMBL/GenBank/DDBJ whole genome shotgun (WGS) entry which is preliminary data.</text>
</comment>
<dbReference type="GO" id="GO:0016020">
    <property type="term" value="C:membrane"/>
    <property type="evidence" value="ECO:0007669"/>
    <property type="project" value="UniProtKB-SubCell"/>
</dbReference>
<protein>
    <recommendedName>
        <fullName evidence="7">Rhodopsin domain-containing protein</fullName>
    </recommendedName>
</protein>